<feature type="region of interest" description="Disordered" evidence="1">
    <location>
        <begin position="121"/>
        <end position="214"/>
    </location>
</feature>
<evidence type="ECO:0000256" key="1">
    <source>
        <dbReference type="SAM" id="MobiDB-lite"/>
    </source>
</evidence>
<organism evidence="2 3">
    <name type="scientific">Mycena albidolilacea</name>
    <dbReference type="NCBI Taxonomy" id="1033008"/>
    <lineage>
        <taxon>Eukaryota</taxon>
        <taxon>Fungi</taxon>
        <taxon>Dikarya</taxon>
        <taxon>Basidiomycota</taxon>
        <taxon>Agaricomycotina</taxon>
        <taxon>Agaricomycetes</taxon>
        <taxon>Agaricomycetidae</taxon>
        <taxon>Agaricales</taxon>
        <taxon>Marasmiineae</taxon>
        <taxon>Mycenaceae</taxon>
        <taxon>Mycena</taxon>
    </lineage>
</organism>
<sequence>MSPSIFARLTRISRSFFFSICFSRRRKHPSSPELPTFSHPETDSLRSWQSDKQQFLRRPSLLKASTHEAQKKRHRASFPPPPEIYVEDWSSRGLNMSNFFETSPPTLGRSLAIESGLFPNHSSAPTTVPETKSEHLVDGSSSSSESLWSQPTTSSEDLENDASLSPPPRSQSSPSPKHPADRSSSPFQSSDVHMKLPTGLSDTSHSKRKTERRRQQYMDRNAGAQETAVIAQSSSPGRYTPSALSAVSGLLWDPPSFIIPHSTPLPGILSKSHPQSTLAFGQDSMAPYPDLFDFSMYMRRASRDSFCEMPLRDLGVNNSPDKTGRPISIYDVHAVNERDRYRNAAYSSCISSPDRTPPRRAPLVSALNLNSGRNAVDFSHVLAEKFDGNGNENIAAPPLITQDEFLRMFVFSESV</sequence>
<feature type="region of interest" description="Disordered" evidence="1">
    <location>
        <begin position="26"/>
        <end position="82"/>
    </location>
</feature>
<feature type="compositionally biased region" description="Polar residues" evidence="1">
    <location>
        <begin position="182"/>
        <end position="191"/>
    </location>
</feature>
<comment type="caution">
    <text evidence="2">The sequence shown here is derived from an EMBL/GenBank/DDBJ whole genome shotgun (WGS) entry which is preliminary data.</text>
</comment>
<dbReference type="Proteomes" id="UP001218218">
    <property type="component" value="Unassembled WGS sequence"/>
</dbReference>
<reference evidence="2" key="1">
    <citation type="submission" date="2023-03" db="EMBL/GenBank/DDBJ databases">
        <title>Massive genome expansion in bonnet fungi (Mycena s.s.) driven by repeated elements and novel gene families across ecological guilds.</title>
        <authorList>
            <consortium name="Lawrence Berkeley National Laboratory"/>
            <person name="Harder C.B."/>
            <person name="Miyauchi S."/>
            <person name="Viragh M."/>
            <person name="Kuo A."/>
            <person name="Thoen E."/>
            <person name="Andreopoulos B."/>
            <person name="Lu D."/>
            <person name="Skrede I."/>
            <person name="Drula E."/>
            <person name="Henrissat B."/>
            <person name="Morin E."/>
            <person name="Kohler A."/>
            <person name="Barry K."/>
            <person name="LaButti K."/>
            <person name="Morin E."/>
            <person name="Salamov A."/>
            <person name="Lipzen A."/>
            <person name="Mereny Z."/>
            <person name="Hegedus B."/>
            <person name="Baldrian P."/>
            <person name="Stursova M."/>
            <person name="Weitz H."/>
            <person name="Taylor A."/>
            <person name="Grigoriev I.V."/>
            <person name="Nagy L.G."/>
            <person name="Martin F."/>
            <person name="Kauserud H."/>
        </authorList>
    </citation>
    <scope>NUCLEOTIDE SEQUENCE</scope>
    <source>
        <strain evidence="2">CBHHK002</strain>
    </source>
</reference>
<dbReference type="AlphaFoldDB" id="A0AAD7F4Q5"/>
<proteinExistence type="predicted"/>
<dbReference type="EMBL" id="JARIHO010000001">
    <property type="protein sequence ID" value="KAJ7368574.1"/>
    <property type="molecule type" value="Genomic_DNA"/>
</dbReference>
<name>A0AAD7F4Q5_9AGAR</name>
<feature type="compositionally biased region" description="Polar residues" evidence="1">
    <location>
        <begin position="121"/>
        <end position="130"/>
    </location>
</feature>
<evidence type="ECO:0000313" key="2">
    <source>
        <dbReference type="EMBL" id="KAJ7368574.1"/>
    </source>
</evidence>
<feature type="compositionally biased region" description="Low complexity" evidence="1">
    <location>
        <begin position="140"/>
        <end position="155"/>
    </location>
</feature>
<protein>
    <submittedName>
        <fullName evidence="2">Uncharacterized protein</fullName>
    </submittedName>
</protein>
<keyword evidence="3" id="KW-1185">Reference proteome</keyword>
<gene>
    <name evidence="2" type="ORF">DFH08DRAFT_29047</name>
</gene>
<evidence type="ECO:0000313" key="3">
    <source>
        <dbReference type="Proteomes" id="UP001218218"/>
    </source>
</evidence>
<accession>A0AAD7F4Q5</accession>